<dbReference type="SUPFAM" id="SSF53335">
    <property type="entry name" value="S-adenosyl-L-methionine-dependent methyltransferases"/>
    <property type="match status" value="1"/>
</dbReference>
<dbReference type="AlphaFoldDB" id="M2W8M1"/>
<dbReference type="GeneID" id="17090818"/>
<dbReference type="Proteomes" id="UP000030680">
    <property type="component" value="Unassembled WGS sequence"/>
</dbReference>
<dbReference type="KEGG" id="gsl:Gasu_06350"/>
<sequence length="213" mass="24469">MPVKEILSAEKLHNMETPELLSVDPRNSVHFLRDEQGGFSERNCLELQLSSKVQNITLKFYLGDIVQFSQKAHFRGYFDVVIAAAFLDLYDCSIMIDTLFGLLQSSGIFYFPINYDGEMTFSPKSSEHSMETKIVKTYHAVMDGLESNAQCQHSQSGQCVLRICKDRAIDIKYGDAWWNVRCEDPKSKYFLMSILRFMNHSTRHLLSGPAFDR</sequence>
<organism evidence="1 2">
    <name type="scientific">Galdieria sulphuraria</name>
    <name type="common">Red alga</name>
    <dbReference type="NCBI Taxonomy" id="130081"/>
    <lineage>
        <taxon>Eukaryota</taxon>
        <taxon>Rhodophyta</taxon>
        <taxon>Bangiophyceae</taxon>
        <taxon>Galdieriales</taxon>
        <taxon>Galdieriaceae</taxon>
        <taxon>Galdieria</taxon>
    </lineage>
</organism>
<gene>
    <name evidence="1" type="ORF">Gasu_06350</name>
</gene>
<name>M2W8M1_GALSU</name>
<dbReference type="EMBL" id="KB454487">
    <property type="protein sequence ID" value="EME32226.1"/>
    <property type="molecule type" value="Genomic_DNA"/>
</dbReference>
<dbReference type="Gramene" id="EME32226">
    <property type="protein sequence ID" value="EME32226"/>
    <property type="gene ID" value="Gasu_06350"/>
</dbReference>
<accession>M2W8M1</accession>
<dbReference type="OrthoDB" id="10370485at2759"/>
<reference evidence="2" key="1">
    <citation type="journal article" date="2013" name="Science">
        <title>Gene transfer from bacteria and archaea facilitated evolution of an extremophilic eukaryote.</title>
        <authorList>
            <person name="Schonknecht G."/>
            <person name="Chen W.H."/>
            <person name="Ternes C.M."/>
            <person name="Barbier G.G."/>
            <person name="Shrestha R.P."/>
            <person name="Stanke M."/>
            <person name="Brautigam A."/>
            <person name="Baker B.J."/>
            <person name="Banfield J.F."/>
            <person name="Garavito R.M."/>
            <person name="Carr K."/>
            <person name="Wilkerson C."/>
            <person name="Rensing S.A."/>
            <person name="Gagneul D."/>
            <person name="Dickenson N.E."/>
            <person name="Oesterhelt C."/>
            <person name="Lercher M.J."/>
            <person name="Weber A.P."/>
        </authorList>
    </citation>
    <scope>NUCLEOTIDE SEQUENCE [LARGE SCALE GENOMIC DNA]</scope>
    <source>
        <strain evidence="2">074W</strain>
    </source>
</reference>
<evidence type="ECO:0000313" key="2">
    <source>
        <dbReference type="Proteomes" id="UP000030680"/>
    </source>
</evidence>
<dbReference type="InterPro" id="IPR029063">
    <property type="entry name" value="SAM-dependent_MTases_sf"/>
</dbReference>
<dbReference type="RefSeq" id="XP_005708746.1">
    <property type="nucleotide sequence ID" value="XM_005708689.1"/>
</dbReference>
<protein>
    <submittedName>
        <fullName evidence="1">Uncharacterized protein</fullName>
    </submittedName>
</protein>
<evidence type="ECO:0000313" key="1">
    <source>
        <dbReference type="EMBL" id="EME32226.1"/>
    </source>
</evidence>
<proteinExistence type="predicted"/>
<keyword evidence="2" id="KW-1185">Reference proteome</keyword>